<dbReference type="InterPro" id="IPR011993">
    <property type="entry name" value="PH-like_dom_sf"/>
</dbReference>
<dbReference type="Pfam" id="PF00169">
    <property type="entry name" value="PH"/>
    <property type="match status" value="1"/>
</dbReference>
<evidence type="ECO:0000256" key="1">
    <source>
        <dbReference type="SAM" id="MobiDB-lite"/>
    </source>
</evidence>
<dbReference type="CDD" id="cd00821">
    <property type="entry name" value="PH"/>
    <property type="match status" value="1"/>
</dbReference>
<accession>A0A834IAZ2</accession>
<dbReference type="PANTHER" id="PTHR12752">
    <property type="entry name" value="PHOSPHOINOSITOL 3-PHOSPHATE-BINDING PROTEIN"/>
    <property type="match status" value="1"/>
</dbReference>
<feature type="domain" description="PH" evidence="2">
    <location>
        <begin position="19"/>
        <end position="118"/>
    </location>
</feature>
<reference evidence="3" key="1">
    <citation type="submission" date="2020-08" db="EMBL/GenBank/DDBJ databases">
        <title>Genome sequencing and assembly of the red palm weevil Rhynchophorus ferrugineus.</title>
        <authorList>
            <person name="Dias G.B."/>
            <person name="Bergman C.M."/>
            <person name="Manee M."/>
        </authorList>
    </citation>
    <scope>NUCLEOTIDE SEQUENCE</scope>
    <source>
        <strain evidence="3">AA-2017</strain>
        <tissue evidence="3">Whole larva</tissue>
    </source>
</reference>
<dbReference type="PANTHER" id="PTHR12752:SF9">
    <property type="entry name" value="KRAMER, ISOFORM I"/>
    <property type="match status" value="1"/>
</dbReference>
<keyword evidence="4" id="KW-1185">Reference proteome</keyword>
<feature type="region of interest" description="Disordered" evidence="1">
    <location>
        <begin position="636"/>
        <end position="656"/>
    </location>
</feature>
<dbReference type="OrthoDB" id="2157866at2759"/>
<protein>
    <recommendedName>
        <fullName evidence="2">PH domain-containing protein</fullName>
    </recommendedName>
</protein>
<dbReference type="SUPFAM" id="SSF50729">
    <property type="entry name" value="PH domain-like"/>
    <property type="match status" value="1"/>
</dbReference>
<dbReference type="AlphaFoldDB" id="A0A834IAZ2"/>
<dbReference type="InterPro" id="IPR001849">
    <property type="entry name" value="PH_domain"/>
</dbReference>
<comment type="caution">
    <text evidence="3">The sequence shown here is derived from an EMBL/GenBank/DDBJ whole genome shotgun (WGS) entry which is preliminary data.</text>
</comment>
<feature type="region of interest" description="Disordered" evidence="1">
    <location>
        <begin position="441"/>
        <end position="461"/>
    </location>
</feature>
<dbReference type="Gene3D" id="2.30.29.30">
    <property type="entry name" value="Pleckstrin-homology domain (PH domain)/Phosphotyrosine-binding domain (PTB)"/>
    <property type="match status" value="1"/>
</dbReference>
<dbReference type="EMBL" id="JAACXV010014086">
    <property type="protein sequence ID" value="KAF7270507.1"/>
    <property type="molecule type" value="Genomic_DNA"/>
</dbReference>
<gene>
    <name evidence="3" type="ORF">GWI33_016529</name>
</gene>
<organism evidence="3 4">
    <name type="scientific">Rhynchophorus ferrugineus</name>
    <name type="common">Red palm weevil</name>
    <name type="synonym">Curculio ferrugineus</name>
    <dbReference type="NCBI Taxonomy" id="354439"/>
    <lineage>
        <taxon>Eukaryota</taxon>
        <taxon>Metazoa</taxon>
        <taxon>Ecdysozoa</taxon>
        <taxon>Arthropoda</taxon>
        <taxon>Hexapoda</taxon>
        <taxon>Insecta</taxon>
        <taxon>Pterygota</taxon>
        <taxon>Neoptera</taxon>
        <taxon>Endopterygota</taxon>
        <taxon>Coleoptera</taxon>
        <taxon>Polyphaga</taxon>
        <taxon>Cucujiformia</taxon>
        <taxon>Curculionidae</taxon>
        <taxon>Dryophthorinae</taxon>
        <taxon>Rhynchophorus</taxon>
    </lineage>
</organism>
<dbReference type="Proteomes" id="UP000625711">
    <property type="component" value="Unassembled WGS sequence"/>
</dbReference>
<evidence type="ECO:0000259" key="2">
    <source>
        <dbReference type="PROSITE" id="PS50003"/>
    </source>
</evidence>
<evidence type="ECO:0000313" key="4">
    <source>
        <dbReference type="Proteomes" id="UP000625711"/>
    </source>
</evidence>
<name>A0A834IAZ2_RHYFE</name>
<dbReference type="PROSITE" id="PS50003">
    <property type="entry name" value="PH_DOMAIN"/>
    <property type="match status" value="1"/>
</dbReference>
<dbReference type="SMART" id="SM00233">
    <property type="entry name" value="PH"/>
    <property type="match status" value="1"/>
</dbReference>
<evidence type="ECO:0000313" key="3">
    <source>
        <dbReference type="EMBL" id="KAF7270507.1"/>
    </source>
</evidence>
<sequence length="743" mass="85112">MDKRNFAQSSTMTSDNPQLTKMSGYLEKKGRKKMMSCYKKYWFVLEGRLLLYYKSKDEYDAISPCKGSISLGATCNVKPCTSNIGVFLIENKTTTITLRAENRTAQHQWMHAIMSALNQVNNGNRLYHFRYSVGELSLPPPKETEEIEPVNITRQISASPNETKLIEKLRRQGAQACGINTAHFPNKVLAKQRMSLSHESLSLKSKYGRSDSHVGSENPANVGEDYDRLDFKSDQIRVSSVGSWDSMSDAIYEKVHSDDSVFLKSDEKIELNPFYGDESAWICRKNINQSLDEISENNNMYCDIIRDRPDASLRTSGKDIDSPDEVLEQNPVYGLQDRPKKNVFDNNLSSFYKKNKSPKEKSEHKIMKSESFLRRVFIKHRKKIPSTSTIQSNNKEIVIEKVDTVIGNLKSLHDKLQLEIELANSKNQEMIYDEVINDDYSKTNKQDKNDDESQCPILPPRNNRAKRMLKDISVNHSGKSPSQTRTQEIDEILDDLNKESQSTTPDDSGEGNVKKLIKRFSMGKDDGVEIRLKKNWDRRNGARETSNTDSGDLNKLLDELAKVTTAPIMTPGVTTSLINPEITDAELMNIIPIRTRRLSDPDYDIPRPHRSLTNIQKKDNNALQATRFFGPILNSPKLETHQKRPPTPPVDYSSVPSMTPDSLEVTFRKSHQEDHNSYHSHEYLNYQKHSHNHIDFIVENNLYDDPRLLYKARGEFRLINGGDMRKGHYNQEMENNFVDSLET</sequence>
<proteinExistence type="predicted"/>